<organism evidence="1 2">
    <name type="scientific">Escherichia coli</name>
    <dbReference type="NCBI Taxonomy" id="562"/>
    <lineage>
        <taxon>Bacteria</taxon>
        <taxon>Pseudomonadati</taxon>
        <taxon>Pseudomonadota</taxon>
        <taxon>Gammaproteobacteria</taxon>
        <taxon>Enterobacterales</taxon>
        <taxon>Enterobacteriaceae</taxon>
        <taxon>Escherichia</taxon>
    </lineage>
</organism>
<dbReference type="Pfam" id="PF06064">
    <property type="entry name" value="Gam"/>
    <property type="match status" value="1"/>
</dbReference>
<gene>
    <name evidence="1" type="ORF">NCTC11126_01523</name>
</gene>
<name>A0A2X1IY36_ECOLX</name>
<evidence type="ECO:0000313" key="2">
    <source>
        <dbReference type="Proteomes" id="UP000250561"/>
    </source>
</evidence>
<dbReference type="InterPro" id="IPR009274">
    <property type="entry name" value="Gam"/>
</dbReference>
<dbReference type="InterPro" id="IPR042034">
    <property type="entry name" value="Gam_sf"/>
</dbReference>
<dbReference type="EMBL" id="UARS01000004">
    <property type="protein sequence ID" value="SPW40198.1"/>
    <property type="molecule type" value="Genomic_DNA"/>
</dbReference>
<sequence>MNAYYIQDRLEAQSWARHYQQIAREEKEAELADDMEKGLPQHLFESLCIDHFATPPGPAKKPLPVRLMTMLSFRSAMAEHIRYMVETIAHHQVDIDSEV</sequence>
<dbReference type="AlphaFoldDB" id="A0A2X1IY36"/>
<dbReference type="Proteomes" id="UP000250561">
    <property type="component" value="Unassembled WGS sequence"/>
</dbReference>
<dbReference type="Gene3D" id="1.10.10.2020">
    <property type="entry name" value="Host-nuclease inhibitor protein Gam"/>
    <property type="match status" value="1"/>
</dbReference>
<accession>A0A2X1IY36</accession>
<protein>
    <submittedName>
        <fullName evidence="1">Host-nuclease inhibitor protein Gam</fullName>
    </submittedName>
</protein>
<reference evidence="1 2" key="1">
    <citation type="submission" date="2018-06" db="EMBL/GenBank/DDBJ databases">
        <authorList>
            <consortium name="Pathogen Informatics"/>
            <person name="Doyle S."/>
        </authorList>
    </citation>
    <scope>NUCLEOTIDE SEQUENCE [LARGE SCALE GENOMIC DNA]</scope>
    <source>
        <strain evidence="1 2">NCTC11126</strain>
    </source>
</reference>
<proteinExistence type="predicted"/>
<dbReference type="GO" id="GO:0060703">
    <property type="term" value="F:deoxyribonuclease inhibitor activity"/>
    <property type="evidence" value="ECO:0007669"/>
    <property type="project" value="InterPro"/>
</dbReference>
<evidence type="ECO:0000313" key="1">
    <source>
        <dbReference type="EMBL" id="SPW40198.1"/>
    </source>
</evidence>